<evidence type="ECO:0000313" key="7">
    <source>
        <dbReference type="EMBL" id="MBW4661066.1"/>
    </source>
</evidence>
<name>A0A951QFR6_9CYAN</name>
<dbReference type="GO" id="GO:0032259">
    <property type="term" value="P:methylation"/>
    <property type="evidence" value="ECO:0007669"/>
    <property type="project" value="UniProtKB-KW"/>
</dbReference>
<accession>A0A951QFR6</accession>
<dbReference type="PROSITE" id="PS00092">
    <property type="entry name" value="N6_MTASE"/>
    <property type="match status" value="1"/>
</dbReference>
<protein>
    <submittedName>
        <fullName evidence="7">ParB N-terminal domain-containing protein</fullName>
    </submittedName>
</protein>
<proteinExistence type="inferred from homology"/>
<evidence type="ECO:0000256" key="1">
    <source>
        <dbReference type="ARBA" id="ARBA00006594"/>
    </source>
</evidence>
<dbReference type="SUPFAM" id="SSF53335">
    <property type="entry name" value="S-adenosyl-L-methionine-dependent methyltransferases"/>
    <property type="match status" value="1"/>
</dbReference>
<feature type="coiled-coil region" evidence="4">
    <location>
        <begin position="386"/>
        <end position="426"/>
    </location>
</feature>
<dbReference type="EMBL" id="JAHHHD010000029">
    <property type="protein sequence ID" value="MBW4661066.1"/>
    <property type="molecule type" value="Genomic_DNA"/>
</dbReference>
<dbReference type="GO" id="GO:0008170">
    <property type="term" value="F:N-methyltransferase activity"/>
    <property type="evidence" value="ECO:0007669"/>
    <property type="project" value="InterPro"/>
</dbReference>
<dbReference type="Gene3D" id="3.40.50.150">
    <property type="entry name" value="Vaccinia Virus protein VP39"/>
    <property type="match status" value="1"/>
</dbReference>
<dbReference type="InterPro" id="IPR050336">
    <property type="entry name" value="Chromosome_partition/occlusion"/>
</dbReference>
<dbReference type="PANTHER" id="PTHR33375">
    <property type="entry name" value="CHROMOSOME-PARTITIONING PROTEIN PARB-RELATED"/>
    <property type="match status" value="1"/>
</dbReference>
<dbReference type="PANTHER" id="PTHR33375:SF1">
    <property type="entry name" value="CHROMOSOME-PARTITIONING PROTEIN PARB-RELATED"/>
    <property type="match status" value="1"/>
</dbReference>
<keyword evidence="3" id="KW-0808">Transferase</keyword>
<dbReference type="Pfam" id="PF02195">
    <property type="entry name" value="ParB_N"/>
    <property type="match status" value="1"/>
</dbReference>
<evidence type="ECO:0000259" key="6">
    <source>
        <dbReference type="SMART" id="SM00470"/>
    </source>
</evidence>
<dbReference type="Gene3D" id="3.90.1530.10">
    <property type="entry name" value="Conserved hypothetical protein from pyrococcus furiosus pfu- 392566-001, ParB domain"/>
    <property type="match status" value="1"/>
</dbReference>
<dbReference type="InterPro" id="IPR002052">
    <property type="entry name" value="DNA_methylase_N6_adenine_CS"/>
</dbReference>
<comment type="similarity">
    <text evidence="1">Belongs to the N(4)/N(6)-methyltransferase family.</text>
</comment>
<feature type="region of interest" description="Disordered" evidence="5">
    <location>
        <begin position="682"/>
        <end position="717"/>
    </location>
</feature>
<organism evidence="7 8">
    <name type="scientific">Drouetiella hepatica Uher 2000/2452</name>
    <dbReference type="NCBI Taxonomy" id="904376"/>
    <lineage>
        <taxon>Bacteria</taxon>
        <taxon>Bacillati</taxon>
        <taxon>Cyanobacteriota</taxon>
        <taxon>Cyanophyceae</taxon>
        <taxon>Oculatellales</taxon>
        <taxon>Oculatellaceae</taxon>
        <taxon>Drouetiella</taxon>
    </lineage>
</organism>
<evidence type="ECO:0000256" key="4">
    <source>
        <dbReference type="SAM" id="Coils"/>
    </source>
</evidence>
<dbReference type="Proteomes" id="UP000757435">
    <property type="component" value="Unassembled WGS sequence"/>
</dbReference>
<dbReference type="InterPro" id="IPR003115">
    <property type="entry name" value="ParB_N"/>
</dbReference>
<sequence>MPYRTLRGIYEARRQAIGSSDELSAISALWLGGEKCDLGGFWCARSPVCSAKNNIRRSEKLVRLINRSHRRFLMPKPVSQPSLFDSIVVGAIQLPVHLIDPHPLNPRPQSDRYGCRVDDEKVEELISLIQSKGYDESEPIAVRKIGDRYQLLRGHHRWIAVKEIGNSSIPAVIREMDDKEAAIALLTMQGKEVDSWSRAIHAYDCCKAYGGDGLMTVSEYAEMVGKQQPAITKAIQASEIVKCIPVGIHSLSVRAATDIAALPESDWRWFAELCIGQEWGEKERSAAIKAVKAIDIPEFLTHWLSPKYWKNEAAINTVGGQNRIPTDVANWVKAATECFEKLPSDRPIWKFKDDRPYQEPINLQERFLAALPSIKNPSATKAQALQASLLKEVKELDRLYAEWENKQKSQQQQQQLEEERLLAQRAIEAEYSPIGFNGNVTDWEFEPESFDAIITDPPYLLSNDGHTVRSGKQVSVNKNFEDKVGVAIDPSVWVPIAAKALKPGGCLVVTCTEALLYRADLHGVCEESGLELRQTLIWDKPNAPPLLSADRCAQNFEFIYVALKPGAKPYFGYEDVMREGKQAKAVISHIPQCGGKERLGWHDTQKPLELGELLTLMYVPPGGRVADLFAGTATFTVAAKRLGRKSAWVEQDPEFFAKADSRIEAESFPVLEIPAIRASLRQTNAPSLPDIAEPAPPDGAERQTSTQARKRRKKVTA</sequence>
<keyword evidence="4" id="KW-0175">Coiled coil</keyword>
<evidence type="ECO:0000256" key="3">
    <source>
        <dbReference type="ARBA" id="ARBA00022679"/>
    </source>
</evidence>
<gene>
    <name evidence="7" type="ORF">KME15_20515</name>
</gene>
<keyword evidence="2" id="KW-0489">Methyltransferase</keyword>
<evidence type="ECO:0000256" key="5">
    <source>
        <dbReference type="SAM" id="MobiDB-lite"/>
    </source>
</evidence>
<dbReference type="AlphaFoldDB" id="A0A951QFR6"/>
<reference evidence="7" key="2">
    <citation type="journal article" date="2022" name="Microbiol. Resour. Announc.">
        <title>Metagenome Sequencing to Explore Phylogenomics of Terrestrial Cyanobacteria.</title>
        <authorList>
            <person name="Ward R.D."/>
            <person name="Stajich J.E."/>
            <person name="Johansen J.R."/>
            <person name="Huntemann M."/>
            <person name="Clum A."/>
            <person name="Foster B."/>
            <person name="Foster B."/>
            <person name="Roux S."/>
            <person name="Palaniappan K."/>
            <person name="Varghese N."/>
            <person name="Mukherjee S."/>
            <person name="Reddy T.B.K."/>
            <person name="Daum C."/>
            <person name="Copeland A."/>
            <person name="Chen I.A."/>
            <person name="Ivanova N.N."/>
            <person name="Kyrpides N.C."/>
            <person name="Shapiro N."/>
            <person name="Eloe-Fadrosh E.A."/>
            <person name="Pietrasiak N."/>
        </authorList>
    </citation>
    <scope>NUCLEOTIDE SEQUENCE</scope>
    <source>
        <strain evidence="7">UHER 2000/2452</strain>
    </source>
</reference>
<dbReference type="PRINTS" id="PR00508">
    <property type="entry name" value="S21N4MTFRASE"/>
</dbReference>
<feature type="compositionally biased region" description="Basic residues" evidence="5">
    <location>
        <begin position="708"/>
        <end position="717"/>
    </location>
</feature>
<evidence type="ECO:0000313" key="8">
    <source>
        <dbReference type="Proteomes" id="UP000757435"/>
    </source>
</evidence>
<feature type="domain" description="ParB-like N-terminal" evidence="6">
    <location>
        <begin position="92"/>
        <end position="189"/>
    </location>
</feature>
<dbReference type="GO" id="GO:0007059">
    <property type="term" value="P:chromosome segregation"/>
    <property type="evidence" value="ECO:0007669"/>
    <property type="project" value="TreeGrafter"/>
</dbReference>
<dbReference type="InterPro" id="IPR001091">
    <property type="entry name" value="RM_Methyltransferase"/>
</dbReference>
<dbReference type="InterPro" id="IPR029063">
    <property type="entry name" value="SAM-dependent_MTases_sf"/>
</dbReference>
<dbReference type="InterPro" id="IPR002941">
    <property type="entry name" value="DNA_methylase_N4/N6"/>
</dbReference>
<evidence type="ECO:0000256" key="2">
    <source>
        <dbReference type="ARBA" id="ARBA00022603"/>
    </source>
</evidence>
<dbReference type="SUPFAM" id="SSF110849">
    <property type="entry name" value="ParB/Sulfiredoxin"/>
    <property type="match status" value="1"/>
</dbReference>
<dbReference type="GO" id="GO:0003677">
    <property type="term" value="F:DNA binding"/>
    <property type="evidence" value="ECO:0007669"/>
    <property type="project" value="InterPro"/>
</dbReference>
<comment type="caution">
    <text evidence="7">The sequence shown here is derived from an EMBL/GenBank/DDBJ whole genome shotgun (WGS) entry which is preliminary data.</text>
</comment>
<dbReference type="SMART" id="SM00470">
    <property type="entry name" value="ParB"/>
    <property type="match status" value="1"/>
</dbReference>
<dbReference type="Pfam" id="PF01555">
    <property type="entry name" value="N6_N4_Mtase"/>
    <property type="match status" value="1"/>
</dbReference>
<reference evidence="7" key="1">
    <citation type="submission" date="2021-05" db="EMBL/GenBank/DDBJ databases">
        <authorList>
            <person name="Pietrasiak N."/>
            <person name="Ward R."/>
            <person name="Stajich J.E."/>
            <person name="Kurbessoian T."/>
        </authorList>
    </citation>
    <scope>NUCLEOTIDE SEQUENCE</scope>
    <source>
        <strain evidence="7">UHER 2000/2452</strain>
    </source>
</reference>
<dbReference type="InterPro" id="IPR036086">
    <property type="entry name" value="ParB/Sulfiredoxin_sf"/>
</dbReference>
<dbReference type="GO" id="GO:0005694">
    <property type="term" value="C:chromosome"/>
    <property type="evidence" value="ECO:0007669"/>
    <property type="project" value="TreeGrafter"/>
</dbReference>